<dbReference type="EMBL" id="QGKX02001521">
    <property type="protein sequence ID" value="KAF3508832.1"/>
    <property type="molecule type" value="Genomic_DNA"/>
</dbReference>
<evidence type="ECO:0000313" key="2">
    <source>
        <dbReference type="Proteomes" id="UP000712600"/>
    </source>
</evidence>
<accession>A0A8S9P635</accession>
<comment type="caution">
    <text evidence="1">The sequence shown here is derived from an EMBL/GenBank/DDBJ whole genome shotgun (WGS) entry which is preliminary data.</text>
</comment>
<dbReference type="AlphaFoldDB" id="A0A8S9P635"/>
<organism evidence="1 2">
    <name type="scientific">Brassica cretica</name>
    <name type="common">Mustard</name>
    <dbReference type="NCBI Taxonomy" id="69181"/>
    <lineage>
        <taxon>Eukaryota</taxon>
        <taxon>Viridiplantae</taxon>
        <taxon>Streptophyta</taxon>
        <taxon>Embryophyta</taxon>
        <taxon>Tracheophyta</taxon>
        <taxon>Spermatophyta</taxon>
        <taxon>Magnoliopsida</taxon>
        <taxon>eudicotyledons</taxon>
        <taxon>Gunneridae</taxon>
        <taxon>Pentapetalae</taxon>
        <taxon>rosids</taxon>
        <taxon>malvids</taxon>
        <taxon>Brassicales</taxon>
        <taxon>Brassicaceae</taxon>
        <taxon>Brassiceae</taxon>
        <taxon>Brassica</taxon>
    </lineage>
</organism>
<protein>
    <submittedName>
        <fullName evidence="1">Uncharacterized protein</fullName>
    </submittedName>
</protein>
<reference evidence="1" key="1">
    <citation type="submission" date="2019-12" db="EMBL/GenBank/DDBJ databases">
        <title>Genome sequencing and annotation of Brassica cretica.</title>
        <authorList>
            <person name="Studholme D.J."/>
            <person name="Sarris P."/>
        </authorList>
    </citation>
    <scope>NUCLEOTIDE SEQUENCE</scope>
    <source>
        <strain evidence="1">PFS-109/04</strain>
        <tissue evidence="1">Leaf</tissue>
    </source>
</reference>
<sequence length="159" mass="17617">MAPKGSVRVHWLSASPHQKDCALELLLQGKSHLVPSLQIRFDLPVKYNSHSVDEVFHKSVVAQRFQDPGRLRGIPAWCGPVRYGKLKRGGVGTDFQIGGPGRCGWGIYVQVTAKSGRASCGQVIYGWELWSGDFWMGELWSGDFYVSGSMSCMLSTVER</sequence>
<evidence type="ECO:0000313" key="1">
    <source>
        <dbReference type="EMBL" id="KAF3508832.1"/>
    </source>
</evidence>
<dbReference type="Proteomes" id="UP000712600">
    <property type="component" value="Unassembled WGS sequence"/>
</dbReference>
<name>A0A8S9P635_BRACR</name>
<gene>
    <name evidence="1" type="ORF">F2Q69_00008636</name>
</gene>
<proteinExistence type="predicted"/>